<evidence type="ECO:0000313" key="3">
    <source>
        <dbReference type="Proteomes" id="UP001211907"/>
    </source>
</evidence>
<dbReference type="SUPFAM" id="SSF57701">
    <property type="entry name" value="Zn2/Cys6 DNA-binding domain"/>
    <property type="match status" value="1"/>
</dbReference>
<proteinExistence type="predicted"/>
<dbReference type="CDD" id="cd00067">
    <property type="entry name" value="GAL4"/>
    <property type="match status" value="1"/>
</dbReference>
<dbReference type="InterPro" id="IPR001138">
    <property type="entry name" value="Zn2Cys6_DnaBD"/>
</dbReference>
<reference evidence="2" key="1">
    <citation type="submission" date="2020-05" db="EMBL/GenBank/DDBJ databases">
        <title>Phylogenomic resolution of chytrid fungi.</title>
        <authorList>
            <person name="Stajich J.E."/>
            <person name="Amses K."/>
            <person name="Simmons R."/>
            <person name="Seto K."/>
            <person name="Myers J."/>
            <person name="Bonds A."/>
            <person name="Quandt C.A."/>
            <person name="Barry K."/>
            <person name="Liu P."/>
            <person name="Grigoriev I."/>
            <person name="Longcore J.E."/>
            <person name="James T.Y."/>
        </authorList>
    </citation>
    <scope>NUCLEOTIDE SEQUENCE</scope>
    <source>
        <strain evidence="2">JEL0513</strain>
    </source>
</reference>
<dbReference type="EMBL" id="JADGJH010004921">
    <property type="protein sequence ID" value="KAJ3083064.1"/>
    <property type="molecule type" value="Genomic_DNA"/>
</dbReference>
<dbReference type="AlphaFoldDB" id="A0AAD5SNK4"/>
<dbReference type="InterPro" id="IPR036864">
    <property type="entry name" value="Zn2-C6_fun-type_DNA-bd_sf"/>
</dbReference>
<gene>
    <name evidence="2" type="ORF">HK100_009534</name>
</gene>
<accession>A0AAD5SNK4</accession>
<sequence>MHALTKTTIAHEPSHPESDTTVAAETLLQMLDGRLNGDRRLSFSSSSAESVVPSESNAANCLQRQRVPRPVPCELCRMTRKKCDQTKPGCVRCAELGVPCTYETTRKPYTRKALPKAPTADLSSDFPMLRQILPLSKPNALADNNECIVVPHQIAVESTTATKHTDSSLVRSPVTPFTTSRSPSISELAECCLLPNGPEVSLFFERRSMQISKSMVHTQKPEAPLIIFPKRPMPCGCCR</sequence>
<dbReference type="Proteomes" id="UP001211907">
    <property type="component" value="Unassembled WGS sequence"/>
</dbReference>
<dbReference type="Pfam" id="PF00172">
    <property type="entry name" value="Zn_clus"/>
    <property type="match status" value="1"/>
</dbReference>
<dbReference type="Gene3D" id="4.10.240.10">
    <property type="entry name" value="Zn(2)-C6 fungal-type DNA-binding domain"/>
    <property type="match status" value="1"/>
</dbReference>
<evidence type="ECO:0000259" key="1">
    <source>
        <dbReference type="PROSITE" id="PS50048"/>
    </source>
</evidence>
<keyword evidence="3" id="KW-1185">Reference proteome</keyword>
<protein>
    <recommendedName>
        <fullName evidence="1">Zn(2)-C6 fungal-type domain-containing protein</fullName>
    </recommendedName>
</protein>
<dbReference type="PROSITE" id="PS50048">
    <property type="entry name" value="ZN2_CY6_FUNGAL_2"/>
    <property type="match status" value="1"/>
</dbReference>
<feature type="domain" description="Zn(2)-C6 fungal-type" evidence="1">
    <location>
        <begin position="72"/>
        <end position="102"/>
    </location>
</feature>
<dbReference type="SMART" id="SM00066">
    <property type="entry name" value="GAL4"/>
    <property type="match status" value="1"/>
</dbReference>
<evidence type="ECO:0000313" key="2">
    <source>
        <dbReference type="EMBL" id="KAJ3083064.1"/>
    </source>
</evidence>
<organism evidence="2 3">
    <name type="scientific">Physocladia obscura</name>
    <dbReference type="NCBI Taxonomy" id="109957"/>
    <lineage>
        <taxon>Eukaryota</taxon>
        <taxon>Fungi</taxon>
        <taxon>Fungi incertae sedis</taxon>
        <taxon>Chytridiomycota</taxon>
        <taxon>Chytridiomycota incertae sedis</taxon>
        <taxon>Chytridiomycetes</taxon>
        <taxon>Chytridiales</taxon>
        <taxon>Chytriomycetaceae</taxon>
        <taxon>Physocladia</taxon>
    </lineage>
</organism>
<name>A0AAD5SNK4_9FUNG</name>
<dbReference type="GO" id="GO:0008270">
    <property type="term" value="F:zinc ion binding"/>
    <property type="evidence" value="ECO:0007669"/>
    <property type="project" value="InterPro"/>
</dbReference>
<comment type="caution">
    <text evidence="2">The sequence shown here is derived from an EMBL/GenBank/DDBJ whole genome shotgun (WGS) entry which is preliminary data.</text>
</comment>
<dbReference type="GO" id="GO:0000981">
    <property type="term" value="F:DNA-binding transcription factor activity, RNA polymerase II-specific"/>
    <property type="evidence" value="ECO:0007669"/>
    <property type="project" value="InterPro"/>
</dbReference>